<protein>
    <submittedName>
        <fullName evidence="1">Uncharacterized protein</fullName>
    </submittedName>
</protein>
<dbReference type="Proteomes" id="UP000004471">
    <property type="component" value="Unassembled WGS sequence"/>
</dbReference>
<organism evidence="1 2">
    <name type="scientific">Pseudomonas syringae pv. japonica str. M301072</name>
    <dbReference type="NCBI Taxonomy" id="629262"/>
    <lineage>
        <taxon>Bacteria</taxon>
        <taxon>Pseudomonadati</taxon>
        <taxon>Pseudomonadota</taxon>
        <taxon>Gammaproteobacteria</taxon>
        <taxon>Pseudomonadales</taxon>
        <taxon>Pseudomonadaceae</taxon>
        <taxon>Pseudomonas</taxon>
        <taxon>Pseudomonas syringae</taxon>
    </lineage>
</organism>
<evidence type="ECO:0000313" key="2">
    <source>
        <dbReference type="Proteomes" id="UP000004471"/>
    </source>
</evidence>
<reference evidence="1 2" key="1">
    <citation type="journal article" date="2011" name="PLoS Pathog.">
        <title>Dynamic evolution of pathogenicity revealed by sequencing and comparative genomics of 19 Pseudomonas syringae isolates.</title>
        <authorList>
            <person name="Baltrus D.A."/>
            <person name="Nishimura M.T."/>
            <person name="Romanchuk A."/>
            <person name="Chang J.H."/>
            <person name="Mukhtar M.S."/>
            <person name="Cherkis K."/>
            <person name="Roach J."/>
            <person name="Grant S.R."/>
            <person name="Jones C.D."/>
            <person name="Dangl J.L."/>
        </authorList>
    </citation>
    <scope>NUCLEOTIDE SEQUENCE [LARGE SCALE GENOMIC DNA]</scope>
    <source>
        <strain evidence="2">M301072PT</strain>
    </source>
</reference>
<comment type="caution">
    <text evidence="1">The sequence shown here is derived from an EMBL/GenBank/DDBJ whole genome shotgun (WGS) entry which is preliminary data.</text>
</comment>
<accession>F3FFJ4</accession>
<evidence type="ECO:0000313" key="1">
    <source>
        <dbReference type="EMBL" id="EGH28980.1"/>
    </source>
</evidence>
<dbReference type="EMBL" id="AEAH01000368">
    <property type="protein sequence ID" value="EGH28980.1"/>
    <property type="molecule type" value="Genomic_DNA"/>
</dbReference>
<dbReference type="AlphaFoldDB" id="F3FFJ4"/>
<sequence>MAKNIESKEKFCKKNICDFDANFTRSLIAYIDAADTIFVNIYNNTPFLVSFGKFFMRPAQPVKA</sequence>
<proteinExistence type="predicted"/>
<name>F3FFJ4_PSESX</name>
<gene>
    <name evidence="1" type="ORF">PSYJA_08363</name>
</gene>
<dbReference type="HOGENOM" id="CLU_2864527_0_0_6"/>